<organism evidence="3 4">
    <name type="scientific">Knipowitschia caucasica</name>
    <name type="common">Caucasian dwarf goby</name>
    <name type="synonym">Pomatoschistus caucasicus</name>
    <dbReference type="NCBI Taxonomy" id="637954"/>
    <lineage>
        <taxon>Eukaryota</taxon>
        <taxon>Metazoa</taxon>
        <taxon>Chordata</taxon>
        <taxon>Craniata</taxon>
        <taxon>Vertebrata</taxon>
        <taxon>Euteleostomi</taxon>
        <taxon>Actinopterygii</taxon>
        <taxon>Neopterygii</taxon>
        <taxon>Teleostei</taxon>
        <taxon>Neoteleostei</taxon>
        <taxon>Acanthomorphata</taxon>
        <taxon>Gobiaria</taxon>
        <taxon>Gobiiformes</taxon>
        <taxon>Gobioidei</taxon>
        <taxon>Gobiidae</taxon>
        <taxon>Gobiinae</taxon>
        <taxon>Knipowitschia</taxon>
    </lineage>
</organism>
<name>A0AAV2JHN7_KNICA</name>
<dbReference type="EMBL" id="OZ035834">
    <property type="protein sequence ID" value="CAL1575217.1"/>
    <property type="molecule type" value="Genomic_DNA"/>
</dbReference>
<evidence type="ECO:0000313" key="3">
    <source>
        <dbReference type="EMBL" id="CAL1575217.1"/>
    </source>
</evidence>
<feature type="compositionally biased region" description="Polar residues" evidence="1">
    <location>
        <begin position="161"/>
        <end position="171"/>
    </location>
</feature>
<evidence type="ECO:0000256" key="1">
    <source>
        <dbReference type="SAM" id="MobiDB-lite"/>
    </source>
</evidence>
<feature type="compositionally biased region" description="Polar residues" evidence="1">
    <location>
        <begin position="82"/>
        <end position="102"/>
    </location>
</feature>
<keyword evidence="4" id="KW-1185">Reference proteome</keyword>
<dbReference type="GO" id="GO:0033270">
    <property type="term" value="C:paranode region of axon"/>
    <property type="evidence" value="ECO:0007669"/>
    <property type="project" value="InterPro"/>
</dbReference>
<dbReference type="GO" id="GO:0005886">
    <property type="term" value="C:plasma membrane"/>
    <property type="evidence" value="ECO:0007669"/>
    <property type="project" value="InterPro"/>
</dbReference>
<dbReference type="InterPro" id="IPR038940">
    <property type="entry name" value="NCMAP"/>
</dbReference>
<dbReference type="PANTHER" id="PTHR35974">
    <property type="entry name" value="NONCOMPACT MYELIN-ASSOCIATED PROTEIN"/>
    <property type="match status" value="1"/>
</dbReference>
<keyword evidence="2" id="KW-1133">Transmembrane helix</keyword>
<dbReference type="AlphaFoldDB" id="A0AAV2JHN7"/>
<protein>
    <recommendedName>
        <fullName evidence="5">Noncompact myelin-associated protein</fullName>
    </recommendedName>
</protein>
<keyword evidence="2" id="KW-0472">Membrane</keyword>
<feature type="transmembrane region" description="Helical" evidence="2">
    <location>
        <begin position="47"/>
        <end position="69"/>
    </location>
</feature>
<dbReference type="GO" id="GO:0043220">
    <property type="term" value="C:Schmidt-Lanterman incisure"/>
    <property type="evidence" value="ECO:0007669"/>
    <property type="project" value="InterPro"/>
</dbReference>
<sequence length="182" mass="19431">MDPMAVRSSRGTLRPLLKMQASTASTGINTTAITVTKSQEQILIQSSGAMIAIIVIGIILILTVLLIVLKTYNRCTHASRVLGSSTKPRPKMSQSTARSNLPLTPMGVNSVSGSISVSENGFRVPSMELGSQDEGSQGPSENSFRLPRVELSSVDETMENLEQSSAASTEVTIHELPVMENT</sequence>
<gene>
    <name evidence="3" type="ORF">KC01_LOCUS6830</name>
</gene>
<dbReference type="GO" id="GO:0019911">
    <property type="term" value="F:structural constituent of myelin sheath"/>
    <property type="evidence" value="ECO:0007669"/>
    <property type="project" value="InterPro"/>
</dbReference>
<feature type="region of interest" description="Disordered" evidence="1">
    <location>
        <begin position="81"/>
        <end position="104"/>
    </location>
</feature>
<keyword evidence="2" id="KW-0812">Transmembrane</keyword>
<evidence type="ECO:0000256" key="2">
    <source>
        <dbReference type="SAM" id="Phobius"/>
    </source>
</evidence>
<feature type="region of interest" description="Disordered" evidence="1">
    <location>
        <begin position="125"/>
        <end position="146"/>
    </location>
</feature>
<evidence type="ECO:0008006" key="5">
    <source>
        <dbReference type="Google" id="ProtNLM"/>
    </source>
</evidence>
<feature type="region of interest" description="Disordered" evidence="1">
    <location>
        <begin position="161"/>
        <end position="182"/>
    </location>
</feature>
<dbReference type="GO" id="GO:0031641">
    <property type="term" value="P:regulation of myelination"/>
    <property type="evidence" value="ECO:0007669"/>
    <property type="project" value="InterPro"/>
</dbReference>
<dbReference type="PANTHER" id="PTHR35974:SF1">
    <property type="entry name" value="NONCOMPACT MYELIN-ASSOCIATED PROTEIN"/>
    <property type="match status" value="1"/>
</dbReference>
<reference evidence="3 4" key="1">
    <citation type="submission" date="2024-04" db="EMBL/GenBank/DDBJ databases">
        <authorList>
            <person name="Waldvogel A.-M."/>
            <person name="Schoenle A."/>
        </authorList>
    </citation>
    <scope>NUCLEOTIDE SEQUENCE [LARGE SCALE GENOMIC DNA]</scope>
</reference>
<evidence type="ECO:0000313" key="4">
    <source>
        <dbReference type="Proteomes" id="UP001497482"/>
    </source>
</evidence>
<dbReference type="Proteomes" id="UP001497482">
    <property type="component" value="Chromosome 12"/>
</dbReference>
<proteinExistence type="predicted"/>
<feature type="compositionally biased region" description="Polar residues" evidence="1">
    <location>
        <begin position="133"/>
        <end position="143"/>
    </location>
</feature>
<accession>A0AAV2JHN7</accession>